<evidence type="ECO:0000256" key="7">
    <source>
        <dbReference type="ARBA" id="ARBA00023136"/>
    </source>
</evidence>
<feature type="transmembrane region" description="Helical" evidence="9">
    <location>
        <begin position="128"/>
        <end position="147"/>
    </location>
</feature>
<feature type="transmembrane region" description="Helical" evidence="9">
    <location>
        <begin position="51"/>
        <end position="73"/>
    </location>
</feature>
<keyword evidence="5" id="KW-0249">Electron transport</keyword>
<evidence type="ECO:0000256" key="1">
    <source>
        <dbReference type="ARBA" id="ARBA00004370"/>
    </source>
</evidence>
<comment type="caution">
    <text evidence="15">The sequence shown here is derived from an EMBL/GenBank/DDBJ whole genome shotgun (WGS) entry which is preliminary data.</text>
</comment>
<feature type="transmembrane region" description="Helical" evidence="9">
    <location>
        <begin position="199"/>
        <end position="219"/>
    </location>
</feature>
<evidence type="ECO:0000256" key="3">
    <source>
        <dbReference type="ARBA" id="ARBA00022692"/>
    </source>
</evidence>
<dbReference type="InterPro" id="IPR006593">
    <property type="entry name" value="Cyt_b561/ferric_Rdtase_TM"/>
</dbReference>
<dbReference type="InterPro" id="IPR003103">
    <property type="entry name" value="BAG_domain"/>
</dbReference>
<comment type="subcellular location">
    <subcellularLocation>
        <location evidence="1">Membrane</location>
    </subcellularLocation>
</comment>
<name>A0ABP9YJF4_9FUNG</name>
<evidence type="ECO:0000259" key="10">
    <source>
        <dbReference type="PROSITE" id="PS50053"/>
    </source>
</evidence>
<evidence type="ECO:0000259" key="13">
    <source>
        <dbReference type="PROSITE" id="PS51192"/>
    </source>
</evidence>
<dbReference type="Pfam" id="PF02179">
    <property type="entry name" value="BAG"/>
    <property type="match status" value="1"/>
</dbReference>
<keyword evidence="4" id="KW-0067">ATP-binding</keyword>
<keyword evidence="4" id="KW-0378">Hydrolase</keyword>
<feature type="domain" description="Cytochrome b561" evidence="11">
    <location>
        <begin position="15"/>
        <end position="219"/>
    </location>
</feature>
<dbReference type="InterPro" id="IPR036533">
    <property type="entry name" value="BAG_dom_sf"/>
</dbReference>
<dbReference type="InterPro" id="IPR050742">
    <property type="entry name" value="Helicase_Restrict-Modif_Enz"/>
</dbReference>
<evidence type="ECO:0000259" key="11">
    <source>
        <dbReference type="PROSITE" id="PS50939"/>
    </source>
</evidence>
<evidence type="ECO:0000256" key="6">
    <source>
        <dbReference type="ARBA" id="ARBA00022989"/>
    </source>
</evidence>
<dbReference type="PROSITE" id="PS50053">
    <property type="entry name" value="UBIQUITIN_2"/>
    <property type="match status" value="1"/>
</dbReference>
<keyword evidence="6 9" id="KW-1133">Transmembrane helix</keyword>
<dbReference type="SMART" id="SM00487">
    <property type="entry name" value="DEXDc"/>
    <property type="match status" value="1"/>
</dbReference>
<evidence type="ECO:0000256" key="4">
    <source>
        <dbReference type="ARBA" id="ARBA00022806"/>
    </source>
</evidence>
<proteinExistence type="predicted"/>
<dbReference type="SMART" id="SM00490">
    <property type="entry name" value="HELICc"/>
    <property type="match status" value="1"/>
</dbReference>
<evidence type="ECO:0000256" key="8">
    <source>
        <dbReference type="SAM" id="Coils"/>
    </source>
</evidence>
<dbReference type="InterPro" id="IPR014001">
    <property type="entry name" value="Helicase_ATP-bd"/>
</dbReference>
<evidence type="ECO:0000313" key="15">
    <source>
        <dbReference type="EMBL" id="GAA5806977.1"/>
    </source>
</evidence>
<dbReference type="CDD" id="cd08761">
    <property type="entry name" value="Cyt_b561_CYB561D2_like"/>
    <property type="match status" value="1"/>
</dbReference>
<dbReference type="InterPro" id="IPR006935">
    <property type="entry name" value="Helicase/UvrB_N"/>
</dbReference>
<keyword evidence="2" id="KW-0813">Transport</keyword>
<feature type="domain" description="Helicase ATP-binding" evidence="13">
    <location>
        <begin position="438"/>
        <end position="603"/>
    </location>
</feature>
<dbReference type="InterPro" id="IPR001650">
    <property type="entry name" value="Helicase_C-like"/>
</dbReference>
<feature type="transmembrane region" description="Helical" evidence="9">
    <location>
        <begin position="167"/>
        <end position="187"/>
    </location>
</feature>
<dbReference type="Proteomes" id="UP001473302">
    <property type="component" value="Unassembled WGS sequence"/>
</dbReference>
<feature type="transmembrane region" description="Helical" evidence="9">
    <location>
        <begin position="85"/>
        <end position="108"/>
    </location>
</feature>
<feature type="domain" description="Ubiquitin-like" evidence="10">
    <location>
        <begin position="268"/>
        <end position="318"/>
    </location>
</feature>
<dbReference type="PANTHER" id="PTHR47396:SF1">
    <property type="entry name" value="ATP-DEPENDENT HELICASE IRC3-RELATED"/>
    <property type="match status" value="1"/>
</dbReference>
<keyword evidence="4" id="KW-0347">Helicase</keyword>
<dbReference type="Gene3D" id="3.10.20.90">
    <property type="entry name" value="Phosphatidylinositol 3-kinase Catalytic Subunit, Chain A, domain 1"/>
    <property type="match status" value="1"/>
</dbReference>
<dbReference type="Gene3D" id="1.20.120.1770">
    <property type="match status" value="1"/>
</dbReference>
<keyword evidence="3 9" id="KW-0812">Transmembrane</keyword>
<keyword evidence="16" id="KW-1185">Reference proteome</keyword>
<feature type="domain" description="BAG" evidence="12">
    <location>
        <begin position="359"/>
        <end position="436"/>
    </location>
</feature>
<dbReference type="Pfam" id="PF00271">
    <property type="entry name" value="Helicase_C"/>
    <property type="match status" value="1"/>
</dbReference>
<accession>A0ABP9YJF4</accession>
<feature type="domain" description="Helicase C-terminal" evidence="14">
    <location>
        <begin position="660"/>
        <end position="830"/>
    </location>
</feature>
<dbReference type="Pfam" id="PF04851">
    <property type="entry name" value="ResIII"/>
    <property type="match status" value="1"/>
</dbReference>
<evidence type="ECO:0000256" key="2">
    <source>
        <dbReference type="ARBA" id="ARBA00022448"/>
    </source>
</evidence>
<gene>
    <name evidence="15" type="ORF">MFLAVUS_000326</name>
</gene>
<dbReference type="PROSITE" id="PS51194">
    <property type="entry name" value="HELICASE_CTER"/>
    <property type="match status" value="1"/>
</dbReference>
<dbReference type="Pfam" id="PF03188">
    <property type="entry name" value="Cytochrom_B561"/>
    <property type="match status" value="1"/>
</dbReference>
<feature type="transmembrane region" description="Helical" evidence="9">
    <location>
        <begin position="27"/>
        <end position="45"/>
    </location>
</feature>
<protein>
    <submittedName>
        <fullName evidence="15">Uncharacterized protein</fullName>
    </submittedName>
</protein>
<dbReference type="PROSITE" id="PS50939">
    <property type="entry name" value="CYTOCHROME_B561"/>
    <property type="match status" value="1"/>
</dbReference>
<reference evidence="15 16" key="1">
    <citation type="submission" date="2024-04" db="EMBL/GenBank/DDBJ databases">
        <title>genome sequences of Mucor flavus KT1a and Helicostylum pulchrum KT1b strains isolated from the surface of a dry-aged beef.</title>
        <authorList>
            <person name="Toyotome T."/>
            <person name="Hosono M."/>
            <person name="Torimaru M."/>
            <person name="Fukuda K."/>
            <person name="Mikami N."/>
        </authorList>
    </citation>
    <scope>NUCLEOTIDE SEQUENCE [LARGE SCALE GENOMIC DNA]</scope>
    <source>
        <strain evidence="15 16">KT1a</strain>
    </source>
</reference>
<keyword evidence="4" id="KW-0547">Nucleotide-binding</keyword>
<dbReference type="SUPFAM" id="SSF54236">
    <property type="entry name" value="Ubiquitin-like"/>
    <property type="match status" value="1"/>
</dbReference>
<dbReference type="PROSITE" id="PS51035">
    <property type="entry name" value="BAG"/>
    <property type="match status" value="1"/>
</dbReference>
<dbReference type="PANTHER" id="PTHR47396">
    <property type="entry name" value="TYPE I RESTRICTION ENZYME ECOKI R PROTEIN"/>
    <property type="match status" value="1"/>
</dbReference>
<dbReference type="PROSITE" id="PS51192">
    <property type="entry name" value="HELICASE_ATP_BIND_1"/>
    <property type="match status" value="1"/>
</dbReference>
<evidence type="ECO:0000256" key="5">
    <source>
        <dbReference type="ARBA" id="ARBA00022982"/>
    </source>
</evidence>
<dbReference type="EMBL" id="BAABUK010000002">
    <property type="protein sequence ID" value="GAA5806977.1"/>
    <property type="molecule type" value="Genomic_DNA"/>
</dbReference>
<keyword evidence="8" id="KW-0175">Coiled coil</keyword>
<dbReference type="CDD" id="cd18799">
    <property type="entry name" value="SF2_C_EcoAI-like"/>
    <property type="match status" value="1"/>
</dbReference>
<dbReference type="Gene3D" id="3.40.50.300">
    <property type="entry name" value="P-loop containing nucleotide triphosphate hydrolases"/>
    <property type="match status" value="2"/>
</dbReference>
<dbReference type="InterPro" id="IPR000626">
    <property type="entry name" value="Ubiquitin-like_dom"/>
</dbReference>
<dbReference type="Gene3D" id="1.20.58.120">
    <property type="entry name" value="BAG domain"/>
    <property type="match status" value="1"/>
</dbReference>
<evidence type="ECO:0000256" key="9">
    <source>
        <dbReference type="SAM" id="Phobius"/>
    </source>
</evidence>
<sequence>MTTIEEEVPLLRNTSTEVHKKDKVSKLSIATGLSLFAALVGSVLVRVPFNIFVFHPLFMTLFLVLATEGISLLQPTSTPEEKRKGLRYHAIIQTTSYLSAITGFTIIFYNKILQGKPHFESLHGQLGLFVFIYLLIQLVFGITIAFVPRLYGSVQKAKSLWRFHRVFGYILLVLVWTTAQLGVRAHYMEMYLYSPHLMWFHWVAVILVLGGILSGTRFSKWGVFTACLKSFFGYRKVSKRELRTTVTLSWNDKKTQLNFKEFPKGFEEATVKDLKEKCKVITEVPIALMKLQVSGANMKDDTASLTSVGVCKNSIIILNGETVDESVVKQTASGNPEEYGLMTKIGKIVETITDGTVEKIEELEQLITKCEKKKKLNAEDKKTLQDRGIFLSEKIMQALISLDGVECPSEFETARQRRREGVKLSQALLERVDKSRATVKELCCQKQVVSLPVGSGKTVIMSNLIPLIPNPNPKATKVLLLAHRTELLDQAHNQITKYNPDLVVHVEQGRRKVDIDKADVIIASVPRLGRENSASIEKYDPSLFKAILIDEAHHAVASTYINILKHFGTYDKDSHILVWGCSATVRRHDGLSLSDVFDNITYHVDFLKMIEQRYLSQMKVTTINTHVDLDNVGVGQHDFKQAELSRAVNTKTRNEVILSSWKKYAHEKDRKSTLVFAVDIPHTVELCNTFRDAGIEASFITSKTPALSRHEILQDFKSGKIPVLVNCAILTEGTDIPRVDCILLARPTKSSILFQQMFGRGLRLFPGKEDCLLIDFVDNFKKSGSAGLVTIPTLLGLSTKEMIADRDILALEKQAVKEKQEIEKQQEEEQQQLESDPSLVKIRITEYDSLNELMVDLSGSVEIRSASYNGWVDIGPDKCALHVLTKGYLVLTKGTKLWSGSFLYENSNFRARPIQIPLEADNMICAVRAADTWVQKKFGNINRILSQMSRNAAFRKDSVTEAQKKALSRYKIETPAQMNKGQAMDLLTRLKFGQLKLWKNQHKFVKNERKQQEKIMKSAVLTRDREI</sequence>
<dbReference type="SUPFAM" id="SSF63491">
    <property type="entry name" value="BAG domain"/>
    <property type="match status" value="1"/>
</dbReference>
<dbReference type="InterPro" id="IPR027417">
    <property type="entry name" value="P-loop_NTPase"/>
</dbReference>
<evidence type="ECO:0000259" key="14">
    <source>
        <dbReference type="PROSITE" id="PS51194"/>
    </source>
</evidence>
<evidence type="ECO:0000259" key="12">
    <source>
        <dbReference type="PROSITE" id="PS51035"/>
    </source>
</evidence>
<dbReference type="SMART" id="SM00665">
    <property type="entry name" value="B561"/>
    <property type="match status" value="1"/>
</dbReference>
<dbReference type="SUPFAM" id="SSF52540">
    <property type="entry name" value="P-loop containing nucleoside triphosphate hydrolases"/>
    <property type="match status" value="1"/>
</dbReference>
<feature type="coiled-coil region" evidence="8">
    <location>
        <begin position="808"/>
        <end position="836"/>
    </location>
</feature>
<organism evidence="15 16">
    <name type="scientific">Mucor flavus</name>
    <dbReference type="NCBI Taxonomy" id="439312"/>
    <lineage>
        <taxon>Eukaryota</taxon>
        <taxon>Fungi</taxon>
        <taxon>Fungi incertae sedis</taxon>
        <taxon>Mucoromycota</taxon>
        <taxon>Mucoromycotina</taxon>
        <taxon>Mucoromycetes</taxon>
        <taxon>Mucorales</taxon>
        <taxon>Mucorineae</taxon>
        <taxon>Mucoraceae</taxon>
        <taxon>Mucor</taxon>
    </lineage>
</organism>
<evidence type="ECO:0000313" key="16">
    <source>
        <dbReference type="Proteomes" id="UP001473302"/>
    </source>
</evidence>
<keyword evidence="7 9" id="KW-0472">Membrane</keyword>
<dbReference type="InterPro" id="IPR029071">
    <property type="entry name" value="Ubiquitin-like_domsf"/>
</dbReference>